<evidence type="ECO:0000259" key="9">
    <source>
        <dbReference type="SMART" id="SM00859"/>
    </source>
</evidence>
<name>A0A377GXP1_9FUSO</name>
<dbReference type="HAMAP" id="MF_00150">
    <property type="entry name" value="ArgC_type1"/>
    <property type="match status" value="1"/>
</dbReference>
<dbReference type="Gene3D" id="3.30.360.10">
    <property type="entry name" value="Dihydrodipicolinate Reductase, domain 2"/>
    <property type="match status" value="1"/>
</dbReference>
<dbReference type="SUPFAM" id="SSF55347">
    <property type="entry name" value="Glyceraldehyde-3-phosphate dehydrogenase-like, C-terminal domain"/>
    <property type="match status" value="1"/>
</dbReference>
<dbReference type="AlphaFoldDB" id="A0A377GXP1"/>
<dbReference type="GO" id="GO:0003942">
    <property type="term" value="F:N-acetyl-gamma-glutamyl-phosphate reductase activity"/>
    <property type="evidence" value="ECO:0007669"/>
    <property type="project" value="UniProtKB-UniRule"/>
</dbReference>
<dbReference type="SUPFAM" id="SSF51735">
    <property type="entry name" value="NAD(P)-binding Rossmann-fold domains"/>
    <property type="match status" value="1"/>
</dbReference>
<dbReference type="Pfam" id="PF22698">
    <property type="entry name" value="Semialdhyde_dhC_1"/>
    <property type="match status" value="1"/>
</dbReference>
<evidence type="ECO:0000256" key="4">
    <source>
        <dbReference type="ARBA" id="ARBA00022857"/>
    </source>
</evidence>
<dbReference type="FunFam" id="3.30.360.10:FF:000014">
    <property type="entry name" value="N-acetyl-gamma-glutamyl-phosphate reductase"/>
    <property type="match status" value="1"/>
</dbReference>
<comment type="catalytic activity">
    <reaction evidence="6 7">
        <text>N-acetyl-L-glutamate 5-semialdehyde + phosphate + NADP(+) = N-acetyl-L-glutamyl 5-phosphate + NADPH + H(+)</text>
        <dbReference type="Rhea" id="RHEA:21588"/>
        <dbReference type="ChEBI" id="CHEBI:15378"/>
        <dbReference type="ChEBI" id="CHEBI:29123"/>
        <dbReference type="ChEBI" id="CHEBI:43474"/>
        <dbReference type="ChEBI" id="CHEBI:57783"/>
        <dbReference type="ChEBI" id="CHEBI:57936"/>
        <dbReference type="ChEBI" id="CHEBI:58349"/>
        <dbReference type="EC" id="1.2.1.38"/>
    </reaction>
</comment>
<organism evidence="10 11">
    <name type="scientific">Fusobacterium necrogenes</name>
    <dbReference type="NCBI Taxonomy" id="858"/>
    <lineage>
        <taxon>Bacteria</taxon>
        <taxon>Fusobacteriati</taxon>
        <taxon>Fusobacteriota</taxon>
        <taxon>Fusobacteriia</taxon>
        <taxon>Fusobacteriales</taxon>
        <taxon>Fusobacteriaceae</taxon>
        <taxon>Fusobacterium</taxon>
    </lineage>
</organism>
<dbReference type="PROSITE" id="PS01224">
    <property type="entry name" value="ARGC"/>
    <property type="match status" value="1"/>
</dbReference>
<dbReference type="EMBL" id="UGGU01000003">
    <property type="protein sequence ID" value="STO31374.1"/>
    <property type="molecule type" value="Genomic_DNA"/>
</dbReference>
<evidence type="ECO:0000313" key="10">
    <source>
        <dbReference type="EMBL" id="STO31374.1"/>
    </source>
</evidence>
<comment type="pathway">
    <text evidence="1 7">Amino-acid biosynthesis; L-arginine biosynthesis; N(2)-acetyl-L-ornithine from L-glutamate: step 3/4.</text>
</comment>
<reference evidence="10 11" key="1">
    <citation type="submission" date="2018-06" db="EMBL/GenBank/DDBJ databases">
        <authorList>
            <consortium name="Pathogen Informatics"/>
            <person name="Doyle S."/>
        </authorList>
    </citation>
    <scope>NUCLEOTIDE SEQUENCE [LARGE SCALE GENOMIC DNA]</scope>
    <source>
        <strain evidence="10 11">NCTC10723</strain>
    </source>
</reference>
<feature type="active site" evidence="7 8">
    <location>
        <position position="151"/>
    </location>
</feature>
<dbReference type="EC" id="1.2.1.38" evidence="7"/>
<dbReference type="GO" id="GO:0005737">
    <property type="term" value="C:cytoplasm"/>
    <property type="evidence" value="ECO:0007669"/>
    <property type="project" value="UniProtKB-SubCell"/>
</dbReference>
<dbReference type="PANTHER" id="PTHR32338">
    <property type="entry name" value="N-ACETYL-GAMMA-GLUTAMYL-PHOSPHATE REDUCTASE, CHLOROPLASTIC-RELATED-RELATED"/>
    <property type="match status" value="1"/>
</dbReference>
<comment type="similarity">
    <text evidence="7">Belongs to the NAGSA dehydrogenase family. Type 1 subfamily.</text>
</comment>
<dbReference type="InterPro" id="IPR036291">
    <property type="entry name" value="NAD(P)-bd_dom_sf"/>
</dbReference>
<dbReference type="InterPro" id="IPR000534">
    <property type="entry name" value="Semialdehyde_DH_NAD-bd"/>
</dbReference>
<evidence type="ECO:0000256" key="8">
    <source>
        <dbReference type="PROSITE-ProRule" id="PRU10010"/>
    </source>
</evidence>
<protein>
    <recommendedName>
        <fullName evidence="7">N-acetyl-gamma-glutamyl-phosphate reductase</fullName>
        <shortName evidence="7">AGPR</shortName>
        <ecNumber evidence="7">1.2.1.38</ecNumber>
    </recommendedName>
    <alternativeName>
        <fullName evidence="7">N-acetyl-glutamate semialdehyde dehydrogenase</fullName>
        <shortName evidence="7">NAGSA dehydrogenase</shortName>
    </alternativeName>
</protein>
<dbReference type="GO" id="GO:0051287">
    <property type="term" value="F:NAD binding"/>
    <property type="evidence" value="ECO:0007669"/>
    <property type="project" value="InterPro"/>
</dbReference>
<dbReference type="RefSeq" id="WP_115269633.1">
    <property type="nucleotide sequence ID" value="NZ_UGGU01000003.1"/>
</dbReference>
<evidence type="ECO:0000256" key="7">
    <source>
        <dbReference type="HAMAP-Rule" id="MF_00150"/>
    </source>
</evidence>
<evidence type="ECO:0000256" key="2">
    <source>
        <dbReference type="ARBA" id="ARBA00022571"/>
    </source>
</evidence>
<dbReference type="SMART" id="SM00859">
    <property type="entry name" value="Semialdhyde_dh"/>
    <property type="match status" value="1"/>
</dbReference>
<dbReference type="UniPathway" id="UPA00068">
    <property type="reaction ID" value="UER00108"/>
</dbReference>
<keyword evidence="2 7" id="KW-0055">Arginine biosynthesis</keyword>
<keyword evidence="5 7" id="KW-0560">Oxidoreductase</keyword>
<evidence type="ECO:0000256" key="3">
    <source>
        <dbReference type="ARBA" id="ARBA00022605"/>
    </source>
</evidence>
<comment type="subcellular location">
    <subcellularLocation>
        <location evidence="7">Cytoplasm</location>
    </subcellularLocation>
</comment>
<dbReference type="InterPro" id="IPR000706">
    <property type="entry name" value="AGPR_type-1"/>
</dbReference>
<keyword evidence="11" id="KW-1185">Reference proteome</keyword>
<dbReference type="Pfam" id="PF01118">
    <property type="entry name" value="Semialdhyde_dh"/>
    <property type="match status" value="1"/>
</dbReference>
<feature type="domain" description="Semialdehyde dehydrogenase NAD-binding" evidence="9">
    <location>
        <begin position="3"/>
        <end position="143"/>
    </location>
</feature>
<dbReference type="CDD" id="cd17895">
    <property type="entry name" value="AGPR_1_N"/>
    <property type="match status" value="1"/>
</dbReference>
<evidence type="ECO:0000256" key="5">
    <source>
        <dbReference type="ARBA" id="ARBA00023002"/>
    </source>
</evidence>
<dbReference type="CDD" id="cd23934">
    <property type="entry name" value="AGPR_1_C"/>
    <property type="match status" value="1"/>
</dbReference>
<keyword evidence="7" id="KW-0963">Cytoplasm</keyword>
<dbReference type="Proteomes" id="UP000255328">
    <property type="component" value="Unassembled WGS sequence"/>
</dbReference>
<dbReference type="InterPro" id="IPR058924">
    <property type="entry name" value="AGPR_dimerisation_dom"/>
</dbReference>
<proteinExistence type="inferred from homology"/>
<gene>
    <name evidence="7 10" type="primary">argC</name>
    <name evidence="10" type="ORF">NCTC10723_00822</name>
</gene>
<keyword evidence="3 7" id="KW-0028">Amino-acid biosynthesis</keyword>
<dbReference type="GO" id="GO:0006526">
    <property type="term" value="P:L-arginine biosynthetic process"/>
    <property type="evidence" value="ECO:0007669"/>
    <property type="project" value="UniProtKB-UniRule"/>
</dbReference>
<evidence type="ECO:0000256" key="1">
    <source>
        <dbReference type="ARBA" id="ARBA00004862"/>
    </source>
</evidence>
<evidence type="ECO:0000313" key="11">
    <source>
        <dbReference type="Proteomes" id="UP000255328"/>
    </source>
</evidence>
<sequence length="345" mass="39127">MIKVGIIGVTGYAGQQLLALLIRHKEVKIEFISSNSYHEKNVSEVYCNYKKYFDKKMISQKEAEKSLKEIDVLFIALPHGLSENITKLALENEVKVIDLGADFRLDSSAEYEKWYGVKHLYPKINQEAIYGLPELNSEKIKISRLIASPGCYPTSIILALAPLLSRQLVIENSIIIDSKSGVSGAGRSLKIESLFAEVNENFKAYSLFKHRHTPEIEQELGKIAKNDVSILFTPHLIPINRGILSTIYIDLKQKLSEEEIYSIYNEFYKDAYFIRINNTLPEIKNVKNTNICEIGIRVDIERKKVIIVSVIDNLIKGAGGQAIQSMNIMFGLDEKEGLEYLSMYL</sequence>
<dbReference type="PANTHER" id="PTHR32338:SF10">
    <property type="entry name" value="N-ACETYL-GAMMA-GLUTAMYL-PHOSPHATE REDUCTASE, CHLOROPLASTIC-RELATED"/>
    <property type="match status" value="1"/>
</dbReference>
<dbReference type="NCBIfam" id="TIGR01850">
    <property type="entry name" value="argC"/>
    <property type="match status" value="1"/>
</dbReference>
<dbReference type="OrthoDB" id="9801289at2"/>
<accession>A0A377GXP1</accession>
<dbReference type="GO" id="GO:0070401">
    <property type="term" value="F:NADP+ binding"/>
    <property type="evidence" value="ECO:0007669"/>
    <property type="project" value="InterPro"/>
</dbReference>
<evidence type="ECO:0000256" key="6">
    <source>
        <dbReference type="ARBA" id="ARBA00050557"/>
    </source>
</evidence>
<keyword evidence="4 7" id="KW-0521">NADP</keyword>
<dbReference type="Gene3D" id="3.40.50.720">
    <property type="entry name" value="NAD(P)-binding Rossmann-like Domain"/>
    <property type="match status" value="1"/>
</dbReference>
<dbReference type="InterPro" id="IPR023013">
    <property type="entry name" value="AGPR_AS"/>
</dbReference>
<dbReference type="InterPro" id="IPR050085">
    <property type="entry name" value="AGPR"/>
</dbReference>
<comment type="function">
    <text evidence="7">Catalyzes the NADPH-dependent reduction of N-acetyl-5-glutamyl phosphate to yield N-acetyl-L-glutamate 5-semialdehyde.</text>
</comment>